<dbReference type="GO" id="GO:0009696">
    <property type="term" value="P:salicylic acid metabolic process"/>
    <property type="evidence" value="ECO:0007669"/>
    <property type="project" value="TreeGrafter"/>
</dbReference>
<dbReference type="Pfam" id="PF12697">
    <property type="entry name" value="Abhydrolase_6"/>
    <property type="match status" value="1"/>
</dbReference>
<evidence type="ECO:0000256" key="1">
    <source>
        <dbReference type="ARBA" id="ARBA00022801"/>
    </source>
</evidence>
<dbReference type="SUPFAM" id="SSF53474">
    <property type="entry name" value="alpha/beta-Hydrolases"/>
    <property type="match status" value="1"/>
</dbReference>
<dbReference type="InterPro" id="IPR045889">
    <property type="entry name" value="MES/HNL"/>
</dbReference>
<dbReference type="PANTHER" id="PTHR10992">
    <property type="entry name" value="METHYLESTERASE FAMILY MEMBER"/>
    <property type="match status" value="1"/>
</dbReference>
<name>A0A6J4NDW4_9ACTN</name>
<dbReference type="Gene3D" id="3.40.50.1820">
    <property type="entry name" value="alpha/beta hydrolase"/>
    <property type="match status" value="1"/>
</dbReference>
<reference evidence="3" key="1">
    <citation type="submission" date="2020-02" db="EMBL/GenBank/DDBJ databases">
        <authorList>
            <person name="Meier V. D."/>
        </authorList>
    </citation>
    <scope>NUCLEOTIDE SEQUENCE</scope>
    <source>
        <strain evidence="3">AVDCRST_MAG35</strain>
    </source>
</reference>
<feature type="domain" description="AB hydrolase-1" evidence="2">
    <location>
        <begin position="4"/>
        <end position="229"/>
    </location>
</feature>
<dbReference type="GO" id="GO:0080030">
    <property type="term" value="F:methyl indole-3-acetate esterase activity"/>
    <property type="evidence" value="ECO:0007669"/>
    <property type="project" value="TreeGrafter"/>
</dbReference>
<sequence>MTRFVLVHGAFMGGWCWDPVADILRRAGHEVSAPDLPGAGADRARVAQATLTSCVDAVVRLLEATGPAVLVGHSLGGVTVTEVAAACPAAVLGVVHVAAFAPRTGQSAVDLARLPEGAGEGLRSRMRVGADGVATLSPADAAEVLFSRCGPELVRWACERTGPHATWIPQTPVTGTVHPGVPRAYVVCARDRAVPQELQRRIARDAGCRPVLEIDTDHSPFLSAPASLATALVGLAGEWRSPSPHDDRVLGGRP</sequence>
<protein>
    <recommendedName>
        <fullName evidence="2">AB hydrolase-1 domain-containing protein</fullName>
    </recommendedName>
</protein>
<organism evidence="3">
    <name type="scientific">uncultured Quadrisphaera sp</name>
    <dbReference type="NCBI Taxonomy" id="904978"/>
    <lineage>
        <taxon>Bacteria</taxon>
        <taxon>Bacillati</taxon>
        <taxon>Actinomycetota</taxon>
        <taxon>Actinomycetes</taxon>
        <taxon>Kineosporiales</taxon>
        <taxon>Kineosporiaceae</taxon>
        <taxon>Quadrisphaera</taxon>
        <taxon>environmental samples</taxon>
    </lineage>
</organism>
<accession>A0A6J4NDW4</accession>
<proteinExistence type="predicted"/>
<dbReference type="InterPro" id="IPR000073">
    <property type="entry name" value="AB_hydrolase_1"/>
</dbReference>
<dbReference type="GO" id="GO:0080032">
    <property type="term" value="F:methyl jasmonate esterase activity"/>
    <property type="evidence" value="ECO:0007669"/>
    <property type="project" value="TreeGrafter"/>
</dbReference>
<dbReference type="GO" id="GO:0009694">
    <property type="term" value="P:jasmonic acid metabolic process"/>
    <property type="evidence" value="ECO:0007669"/>
    <property type="project" value="TreeGrafter"/>
</dbReference>
<keyword evidence="1" id="KW-0378">Hydrolase</keyword>
<dbReference type="EMBL" id="CADCUY010000013">
    <property type="protein sequence ID" value="CAA9384711.1"/>
    <property type="molecule type" value="Genomic_DNA"/>
</dbReference>
<evidence type="ECO:0000259" key="2">
    <source>
        <dbReference type="Pfam" id="PF12697"/>
    </source>
</evidence>
<gene>
    <name evidence="3" type="ORF">AVDCRST_MAG35-53</name>
</gene>
<dbReference type="AlphaFoldDB" id="A0A6J4NDW4"/>
<dbReference type="InterPro" id="IPR029058">
    <property type="entry name" value="AB_hydrolase_fold"/>
</dbReference>
<evidence type="ECO:0000313" key="3">
    <source>
        <dbReference type="EMBL" id="CAA9384711.1"/>
    </source>
</evidence>
<dbReference type="PANTHER" id="PTHR10992:SF1083">
    <property type="entry name" value="METHYLESTERASE 1"/>
    <property type="match status" value="1"/>
</dbReference>
<dbReference type="GO" id="GO:0080031">
    <property type="term" value="F:methyl salicylate esterase activity"/>
    <property type="evidence" value="ECO:0007669"/>
    <property type="project" value="TreeGrafter"/>
</dbReference>